<organism evidence="6 7">
    <name type="scientific">Olpidium bornovanus</name>
    <dbReference type="NCBI Taxonomy" id="278681"/>
    <lineage>
        <taxon>Eukaryota</taxon>
        <taxon>Fungi</taxon>
        <taxon>Fungi incertae sedis</taxon>
        <taxon>Olpidiomycota</taxon>
        <taxon>Olpidiomycotina</taxon>
        <taxon>Olpidiomycetes</taxon>
        <taxon>Olpidiales</taxon>
        <taxon>Olpidiaceae</taxon>
        <taxon>Olpidium</taxon>
    </lineage>
</organism>
<dbReference type="PANTHER" id="PTHR46283">
    <property type="entry name" value="E3 UBIQUITIN-PROTEIN LIGASE MARCH5"/>
    <property type="match status" value="1"/>
</dbReference>
<evidence type="ECO:0000313" key="6">
    <source>
        <dbReference type="EMBL" id="KAG5461997.1"/>
    </source>
</evidence>
<keyword evidence="4" id="KW-0472">Membrane</keyword>
<evidence type="ECO:0000256" key="1">
    <source>
        <dbReference type="ARBA" id="ARBA00004141"/>
    </source>
</evidence>
<evidence type="ECO:0000256" key="4">
    <source>
        <dbReference type="ARBA" id="ARBA00023136"/>
    </source>
</evidence>
<accession>A0A8H7ZZ37</accession>
<keyword evidence="3" id="KW-1133">Transmembrane helix</keyword>
<evidence type="ECO:0000256" key="2">
    <source>
        <dbReference type="ARBA" id="ARBA00022692"/>
    </source>
</evidence>
<comment type="subcellular location">
    <subcellularLocation>
        <location evidence="1">Membrane</location>
        <topology evidence="1">Multi-pass membrane protein</topology>
    </subcellularLocation>
</comment>
<gene>
    <name evidence="6" type="ORF">BJ554DRAFT_5730</name>
</gene>
<dbReference type="AlphaFoldDB" id="A0A8H7ZZ37"/>
<feature type="region of interest" description="Disordered" evidence="5">
    <location>
        <begin position="265"/>
        <end position="294"/>
    </location>
</feature>
<evidence type="ECO:0000256" key="5">
    <source>
        <dbReference type="SAM" id="MobiDB-lite"/>
    </source>
</evidence>
<sequence length="394" mass="42695">HEQCLLNWISEKQREQDLGQVQVRASSLTRIATGTPAQVRQRRDFRGTDIGIETLPTRTLLGSCRRYARLGRPAFASLIELVLSSPAPQTHAVFDFGETIVRYAMPVITGTGLAVIGLLTSTTYGDAEQERWDHSDFRSLTSVGATIARSAHAVLAMCGAEEGERLLRVYHPWTWKVWFLAWVLIAAVPRLAKLSLCPPAQNGILAGPADNPRVAAVHVRYDGDVAVGEVSVSHSRYRGSATWGDRKLVYGTVLDGITATLTAHWTRRAPSRPSSSPGPSPASHGGNANNEEPAVDEGGLRELELLDRPQPARLVAGALLFPTISSVCGRMLAARLSPCGAWLRRAFPTIFLRSMAGGCAFVALKVWTTGAVLVCCARTRTPVNINRLYVLCGP</sequence>
<feature type="non-terminal residue" evidence="6">
    <location>
        <position position="1"/>
    </location>
</feature>
<comment type="caution">
    <text evidence="6">The sequence shown here is derived from an EMBL/GenBank/DDBJ whole genome shotgun (WGS) entry which is preliminary data.</text>
</comment>
<dbReference type="Proteomes" id="UP000673691">
    <property type="component" value="Unassembled WGS sequence"/>
</dbReference>
<dbReference type="OrthoDB" id="5817083at2759"/>
<dbReference type="EMBL" id="JAEFCI010002796">
    <property type="protein sequence ID" value="KAG5461997.1"/>
    <property type="molecule type" value="Genomic_DNA"/>
</dbReference>
<evidence type="ECO:0000256" key="3">
    <source>
        <dbReference type="ARBA" id="ARBA00022989"/>
    </source>
</evidence>
<dbReference type="GO" id="GO:0016020">
    <property type="term" value="C:membrane"/>
    <property type="evidence" value="ECO:0007669"/>
    <property type="project" value="UniProtKB-SubCell"/>
</dbReference>
<reference evidence="6 7" key="1">
    <citation type="journal article" name="Sci. Rep.">
        <title>Genome-scale phylogenetic analyses confirm Olpidium as the closest living zoosporic fungus to the non-flagellated, terrestrial fungi.</title>
        <authorList>
            <person name="Chang Y."/>
            <person name="Rochon D."/>
            <person name="Sekimoto S."/>
            <person name="Wang Y."/>
            <person name="Chovatia M."/>
            <person name="Sandor L."/>
            <person name="Salamov A."/>
            <person name="Grigoriev I.V."/>
            <person name="Stajich J.E."/>
            <person name="Spatafora J.W."/>
        </authorList>
    </citation>
    <scope>NUCLEOTIDE SEQUENCE [LARGE SCALE GENOMIC DNA]</scope>
    <source>
        <strain evidence="6">S191</strain>
    </source>
</reference>
<proteinExistence type="predicted"/>
<name>A0A8H7ZZ37_9FUNG</name>
<protein>
    <submittedName>
        <fullName evidence="6">Uncharacterized protein</fullName>
    </submittedName>
</protein>
<keyword evidence="7" id="KW-1185">Reference proteome</keyword>
<keyword evidence="2" id="KW-0812">Transmembrane</keyword>
<feature type="compositionally biased region" description="Low complexity" evidence="5">
    <location>
        <begin position="271"/>
        <end position="288"/>
    </location>
</feature>
<evidence type="ECO:0000313" key="7">
    <source>
        <dbReference type="Proteomes" id="UP000673691"/>
    </source>
</evidence>